<dbReference type="Gene3D" id="1.10.260.40">
    <property type="entry name" value="lambda repressor-like DNA-binding domains"/>
    <property type="match status" value="1"/>
</dbReference>
<accession>A0ABP6CZP9</accession>
<protein>
    <recommendedName>
        <fullName evidence="1">HTH cro/C1-type domain-containing protein</fullName>
    </recommendedName>
</protein>
<dbReference type="SMART" id="SM00530">
    <property type="entry name" value="HTH_XRE"/>
    <property type="match status" value="1"/>
</dbReference>
<sequence>MSLRELAALTGLDRGYLSRIERGQVREPAVDRVLSIATALGVSPAAITHEETP</sequence>
<evidence type="ECO:0000313" key="3">
    <source>
        <dbReference type="Proteomes" id="UP001501447"/>
    </source>
</evidence>
<dbReference type="InterPro" id="IPR010982">
    <property type="entry name" value="Lambda_DNA-bd_dom_sf"/>
</dbReference>
<name>A0ABP6CZP9_9ACTN</name>
<keyword evidence="3" id="KW-1185">Reference proteome</keyword>
<dbReference type="Pfam" id="PF01381">
    <property type="entry name" value="HTH_3"/>
    <property type="match status" value="1"/>
</dbReference>
<comment type="caution">
    <text evidence="2">The sequence shown here is derived from an EMBL/GenBank/DDBJ whole genome shotgun (WGS) entry which is preliminary data.</text>
</comment>
<dbReference type="SUPFAM" id="SSF47413">
    <property type="entry name" value="lambda repressor-like DNA-binding domains"/>
    <property type="match status" value="1"/>
</dbReference>
<evidence type="ECO:0000313" key="2">
    <source>
        <dbReference type="EMBL" id="GAA2630136.1"/>
    </source>
</evidence>
<evidence type="ECO:0000259" key="1">
    <source>
        <dbReference type="PROSITE" id="PS50943"/>
    </source>
</evidence>
<dbReference type="CDD" id="cd00093">
    <property type="entry name" value="HTH_XRE"/>
    <property type="match status" value="1"/>
</dbReference>
<proteinExistence type="predicted"/>
<organism evidence="2 3">
    <name type="scientific">Streptomyces axinellae</name>
    <dbReference type="NCBI Taxonomy" id="552788"/>
    <lineage>
        <taxon>Bacteria</taxon>
        <taxon>Bacillati</taxon>
        <taxon>Actinomycetota</taxon>
        <taxon>Actinomycetes</taxon>
        <taxon>Kitasatosporales</taxon>
        <taxon>Streptomycetaceae</taxon>
        <taxon>Streptomyces</taxon>
    </lineage>
</organism>
<dbReference type="Proteomes" id="UP001501447">
    <property type="component" value="Unassembled WGS sequence"/>
</dbReference>
<feature type="domain" description="HTH cro/C1-type" evidence="1">
    <location>
        <begin position="1"/>
        <end position="47"/>
    </location>
</feature>
<gene>
    <name evidence="2" type="ORF">GCM10009863_52020</name>
</gene>
<dbReference type="EMBL" id="BAAARJ010000018">
    <property type="protein sequence ID" value="GAA2630136.1"/>
    <property type="molecule type" value="Genomic_DNA"/>
</dbReference>
<dbReference type="PROSITE" id="PS50943">
    <property type="entry name" value="HTH_CROC1"/>
    <property type="match status" value="1"/>
</dbReference>
<dbReference type="InterPro" id="IPR001387">
    <property type="entry name" value="Cro/C1-type_HTH"/>
</dbReference>
<reference evidence="3" key="1">
    <citation type="journal article" date="2019" name="Int. J. Syst. Evol. Microbiol.">
        <title>The Global Catalogue of Microorganisms (GCM) 10K type strain sequencing project: providing services to taxonomists for standard genome sequencing and annotation.</title>
        <authorList>
            <consortium name="The Broad Institute Genomics Platform"/>
            <consortium name="The Broad Institute Genome Sequencing Center for Infectious Disease"/>
            <person name="Wu L."/>
            <person name="Ma J."/>
        </authorList>
    </citation>
    <scope>NUCLEOTIDE SEQUENCE [LARGE SCALE GENOMIC DNA]</scope>
    <source>
        <strain evidence="3">JCM 16373</strain>
    </source>
</reference>